<comment type="caution">
    <text evidence="14">The sequence shown here is derived from an EMBL/GenBank/DDBJ whole genome shotgun (WGS) entry which is preliminary data.</text>
</comment>
<organism evidence="14 15">
    <name type="scientific">Mucilaginibacter calamicampi</name>
    <dbReference type="NCBI Taxonomy" id="1302352"/>
    <lineage>
        <taxon>Bacteria</taxon>
        <taxon>Pseudomonadati</taxon>
        <taxon>Bacteroidota</taxon>
        <taxon>Sphingobacteriia</taxon>
        <taxon>Sphingobacteriales</taxon>
        <taxon>Sphingobacteriaceae</taxon>
        <taxon>Mucilaginibacter</taxon>
    </lineage>
</organism>
<evidence type="ECO:0000256" key="10">
    <source>
        <dbReference type="ARBA" id="ARBA00038489"/>
    </source>
</evidence>
<sequence length="153" mass="16931">MSQLKAGDKAPEFTANDQNGKPVSLADFKGKTVILYFYPKDNTPTCTVEACDFRDNYQSLLGKGYQVIGVSADDEKSHKKFEKKFNLPFPLIADTDMKIVNAYGVWGDKVLFGREYQGILRTTFIIDAEGKIAHVIDKVTSATASQQVLDLVG</sequence>
<evidence type="ECO:0000313" key="15">
    <source>
        <dbReference type="Proteomes" id="UP001596958"/>
    </source>
</evidence>
<accession>A0ABW2YY78</accession>
<evidence type="ECO:0000256" key="6">
    <source>
        <dbReference type="ARBA" id="ARBA00023002"/>
    </source>
</evidence>
<dbReference type="Pfam" id="PF00578">
    <property type="entry name" value="AhpC-TSA"/>
    <property type="match status" value="1"/>
</dbReference>
<keyword evidence="4 14" id="KW-0575">Peroxidase</keyword>
<keyword evidence="15" id="KW-1185">Reference proteome</keyword>
<evidence type="ECO:0000256" key="4">
    <source>
        <dbReference type="ARBA" id="ARBA00022559"/>
    </source>
</evidence>
<evidence type="ECO:0000313" key="14">
    <source>
        <dbReference type="EMBL" id="MFD0751447.1"/>
    </source>
</evidence>
<evidence type="ECO:0000256" key="8">
    <source>
        <dbReference type="ARBA" id="ARBA00023284"/>
    </source>
</evidence>
<comment type="subunit">
    <text evidence="2">Monomer.</text>
</comment>
<dbReference type="NCBIfam" id="NF006960">
    <property type="entry name" value="PRK09437.1"/>
    <property type="match status" value="1"/>
</dbReference>
<dbReference type="EC" id="1.11.1.24" evidence="3"/>
<dbReference type="Gene3D" id="3.40.30.10">
    <property type="entry name" value="Glutaredoxin"/>
    <property type="match status" value="1"/>
</dbReference>
<dbReference type="PIRSF" id="PIRSF000239">
    <property type="entry name" value="AHPC"/>
    <property type="match status" value="1"/>
</dbReference>
<evidence type="ECO:0000256" key="3">
    <source>
        <dbReference type="ARBA" id="ARBA00013017"/>
    </source>
</evidence>
<keyword evidence="8" id="KW-0676">Redox-active center</keyword>
<evidence type="ECO:0000256" key="1">
    <source>
        <dbReference type="ARBA" id="ARBA00003330"/>
    </source>
</evidence>
<keyword evidence="6 14" id="KW-0560">Oxidoreductase</keyword>
<keyword evidence="7" id="KW-1015">Disulfide bond</keyword>
<dbReference type="InterPro" id="IPR013766">
    <property type="entry name" value="Thioredoxin_domain"/>
</dbReference>
<dbReference type="PROSITE" id="PS51352">
    <property type="entry name" value="THIOREDOXIN_2"/>
    <property type="match status" value="1"/>
</dbReference>
<evidence type="ECO:0000259" key="13">
    <source>
        <dbReference type="PROSITE" id="PS51352"/>
    </source>
</evidence>
<name>A0ABW2YY78_9SPHI</name>
<comment type="function">
    <text evidence="1">Thiol-specific peroxidase that catalyzes the reduction of hydrogen peroxide and organic hydroperoxides to water and alcohols, respectively. Plays a role in cell protection against oxidative stress by detoxifying peroxides and as sensor of hydrogen peroxide-mediated signaling events.</text>
</comment>
<dbReference type="Proteomes" id="UP001596958">
    <property type="component" value="Unassembled WGS sequence"/>
</dbReference>
<comment type="similarity">
    <text evidence="10">Belongs to the peroxiredoxin family. BCP/PrxQ subfamily.</text>
</comment>
<gene>
    <name evidence="14" type="primary">bcp</name>
    <name evidence="14" type="ORF">ACFQZS_14950</name>
</gene>
<dbReference type="PANTHER" id="PTHR42801:SF4">
    <property type="entry name" value="AHPC_TSA FAMILY PROTEIN"/>
    <property type="match status" value="1"/>
</dbReference>
<dbReference type="InterPro" id="IPR036249">
    <property type="entry name" value="Thioredoxin-like_sf"/>
</dbReference>
<keyword evidence="5" id="KW-0049">Antioxidant</keyword>
<dbReference type="PANTHER" id="PTHR42801">
    <property type="entry name" value="THIOREDOXIN-DEPENDENT PEROXIDE REDUCTASE"/>
    <property type="match status" value="1"/>
</dbReference>
<dbReference type="InterPro" id="IPR024706">
    <property type="entry name" value="Peroxiredoxin_AhpC-typ"/>
</dbReference>
<dbReference type="InterPro" id="IPR000866">
    <property type="entry name" value="AhpC/TSA"/>
</dbReference>
<dbReference type="EMBL" id="JBHTHU010000020">
    <property type="protein sequence ID" value="MFD0751447.1"/>
    <property type="molecule type" value="Genomic_DNA"/>
</dbReference>
<evidence type="ECO:0000256" key="5">
    <source>
        <dbReference type="ARBA" id="ARBA00022862"/>
    </source>
</evidence>
<protein>
    <recommendedName>
        <fullName evidence="3">thioredoxin-dependent peroxiredoxin</fullName>
        <ecNumber evidence="3">1.11.1.24</ecNumber>
    </recommendedName>
    <alternativeName>
        <fullName evidence="9">Thioredoxin peroxidase</fullName>
    </alternativeName>
    <alternativeName>
        <fullName evidence="11">Thioredoxin-dependent peroxiredoxin Bcp</fullName>
    </alternativeName>
</protein>
<evidence type="ECO:0000256" key="9">
    <source>
        <dbReference type="ARBA" id="ARBA00032824"/>
    </source>
</evidence>
<evidence type="ECO:0000256" key="12">
    <source>
        <dbReference type="ARBA" id="ARBA00049091"/>
    </source>
</evidence>
<evidence type="ECO:0000256" key="7">
    <source>
        <dbReference type="ARBA" id="ARBA00023157"/>
    </source>
</evidence>
<evidence type="ECO:0000256" key="11">
    <source>
        <dbReference type="ARBA" id="ARBA00042639"/>
    </source>
</evidence>
<reference evidence="15" key="1">
    <citation type="journal article" date="2019" name="Int. J. Syst. Evol. Microbiol.">
        <title>The Global Catalogue of Microorganisms (GCM) 10K type strain sequencing project: providing services to taxonomists for standard genome sequencing and annotation.</title>
        <authorList>
            <consortium name="The Broad Institute Genomics Platform"/>
            <consortium name="The Broad Institute Genome Sequencing Center for Infectious Disease"/>
            <person name="Wu L."/>
            <person name="Ma J."/>
        </authorList>
    </citation>
    <scope>NUCLEOTIDE SEQUENCE [LARGE SCALE GENOMIC DNA]</scope>
    <source>
        <strain evidence="15">CCUG 63418</strain>
    </source>
</reference>
<proteinExistence type="inferred from homology"/>
<dbReference type="GO" id="GO:0140824">
    <property type="term" value="F:thioredoxin-dependent peroxiredoxin activity"/>
    <property type="evidence" value="ECO:0007669"/>
    <property type="project" value="UniProtKB-EC"/>
</dbReference>
<dbReference type="CDD" id="cd03017">
    <property type="entry name" value="PRX_BCP"/>
    <property type="match status" value="1"/>
</dbReference>
<comment type="catalytic activity">
    <reaction evidence="12">
        <text>a hydroperoxide + [thioredoxin]-dithiol = an alcohol + [thioredoxin]-disulfide + H2O</text>
        <dbReference type="Rhea" id="RHEA:62620"/>
        <dbReference type="Rhea" id="RHEA-COMP:10698"/>
        <dbReference type="Rhea" id="RHEA-COMP:10700"/>
        <dbReference type="ChEBI" id="CHEBI:15377"/>
        <dbReference type="ChEBI" id="CHEBI:29950"/>
        <dbReference type="ChEBI" id="CHEBI:30879"/>
        <dbReference type="ChEBI" id="CHEBI:35924"/>
        <dbReference type="ChEBI" id="CHEBI:50058"/>
        <dbReference type="EC" id="1.11.1.24"/>
    </reaction>
</comment>
<evidence type="ECO:0000256" key="2">
    <source>
        <dbReference type="ARBA" id="ARBA00011245"/>
    </source>
</evidence>
<feature type="domain" description="Thioredoxin" evidence="13">
    <location>
        <begin position="4"/>
        <end position="153"/>
    </location>
</feature>
<dbReference type="SUPFAM" id="SSF52833">
    <property type="entry name" value="Thioredoxin-like"/>
    <property type="match status" value="1"/>
</dbReference>
<dbReference type="RefSeq" id="WP_377101644.1">
    <property type="nucleotide sequence ID" value="NZ_JBHTHU010000020.1"/>
</dbReference>
<dbReference type="InterPro" id="IPR050924">
    <property type="entry name" value="Peroxiredoxin_BCP/PrxQ"/>
</dbReference>